<feature type="region of interest" description="Disordered" evidence="1">
    <location>
        <begin position="2621"/>
        <end position="2645"/>
    </location>
</feature>
<sequence length="2821" mass="307119">MRARCSAEFALQVVVTPLRLLQAQASCVRMPTAVPLPKRLALAEESSSIAHKANTHVVKLSDVAGDGVLVQVDVDGENGTGGFFSAEVRYNMLVAGGPCQLQVVDDRSGRIVPTTSLTTPSPNAERDFYYTTTIETLRDLPRGSYSVRIVAPHVEERDDDRCLTLRLALRLGHVPHTVHVSPDSSGALDPSRDLHVSLRLAENMRPVESLAEGALSLVDLVTGESFPPASIGLSDGAILVSFSRENLRPSMRAKLHLDTPSLFGARSEAYPFSHVYAWADDGPWREGAAQGARTPMLAEGDYRPVSSSEARRQRKRESRKQREEEAREAAERAAEVAAADSYMPPNEPAVLPEPLDDPSQSRRSSERRKRRAYSYPEEAAAPSPPEQQQQPASEVEVTDTWDTATSERSRARRAKRAAAYGRGSEGEGKAADPSSDSESLMGDIDEVVAAQPAGGSKQRSSTAVVVDEEARRPNPVVVDEDPSPPARGGAKGRGGDDPDIIPRESQPTGGVKGGPLPEEESTVTDPAELTEATAVDPMDSELGGGGASKPKRPPTREELREHERRAQEHIEWATRAGEEACQFQLDGRCVTPLQCEQDLCSGHGYCVKYSSGPACNCDPGFASSGGQFCNVCESDVVSFPRCTVESIGDKLAESVAMERVCAVFELPFSLDQPGMLGSRHSFYLRDWFLLQQRSVVNFNLSTASTVRLHVIPADPHDVLSARLVDLTPAKDRGTGGGVDVARAAAVKGAPPLLHEGMLMAVVPEGQYRLEIEMSGDAGDIRAKDCKRMHVNIGVTPSVRLWEPLRPYQCPEQTTVPQVDTAGLRKNDFGAVVIPQDGLEFNSQAGSLAVSGRTSSVKRAREIWSFDFTTEKLVDMVPLIDADLSSEFISSHLRLALQLLSEDGRALERSPHGFDLTASAQVFVSNTDPDDNHIATDLKPGAPYRLSIYEVAPRIDDAPCGFYDVTFGINYVDTRGSDSASSLSGYHAHYYAEAEQQEDGWVGDKCALAALPRTLNIPGFLGYDGKMMHTHEVYRYNPNEQEHRISFIVKEASLLRVYVPFHQTQLTVTTSVLKDTLTGVGQGSPQPIASGSNEINDDVTAELTPGNYVLVFSFSHADTLVRTPGSMRCVGFEAEIALAPAASLGAKAHWCGPSNNERESLPDLRSLIARDAVEAHDHAMTTFRKAYVIVNNGGLLEKSFPFEVDQESMSLELVVDSDFITGHVAALVRERKTAEPTRTGLASTRKDGDTKLVVPAHQLAPNHQRLTHTLKKGSYELVLRPLYVHPKRTCVPFDLEFHLHGKEHQHKDDHCAKAGFEHLPPSLNSARFLSGSGQTHTTHFAANFYTHASTASRASFSVDRQTATRVAIQLRPSDVHATKDLRFALLRFECMESGRAPPYPYVHVEYDYGMKNGEHPCEGEVVWEETQDEFSRFAKLDPGYYEIVASYSANSELKEGTWSPEDPDKNEHHGCLRFHMEFAAAPIDEGGLGLLPKGSERCMNGADHLPPHPPEILSSHYHYDSQTRSERLAYQISQGRHVSFMAPFVAEMPFRLIVEIGYDFLVGDLRIDLARHPKNRKPGDPANMVEHVFKGRALSGRRRRFAASVLPPGEYSLWMHEPMGSQKVRHASEEGMMCLGFTWRVEFHVLEPQRAHRLTPELLHPEIQERLANHPALPLTLNTAGCLVPRGECELFGVYSVMHQVWNANLPSQNWEENSVAFTITRPSLMRVHASPHVLGAIRSRAVLRIRLVSLGKGPGSGNEFDMQAPKVHASQEDDTSDDWLVKQLNPGAYAIVINIRYPGTAKAFHTWRMHFAVALHVAIAPFPPLPGGLFGLPSSGRRSVTQTEGACGGPTCGGVSYARTIREPGDTWKLDEPNASACAHEPQRGQPDPQCAHGIKSDDGMVCCPKSCGSCGGENCHMLPLGEKACCGSSIKEHQGSCARRPAPCNLFGDGSRVVRTVVVTVAEPQGASLIAETSFGFLHQHLALLLEGRSRGTSPTGRVIERDVKYKGIPQHLTSYLDVDVPPGVYNVTLVELAPAPAAHQGPCDARKYSFLVYAKAKAKKVAATQPPIAATDNWGPTPTPEPTPRQQEWEKTLDLAAKDSCALIIDVPHTLLPLPKDLHAYSSSQRSAPRAFSRSPMDEIQKADDKAASNSAEKDRAPDTPEDAAEAAAAASTQPALVQTWGGATWSRIHAEGFNLLKTEAATVNLEKLGISGEGGAYAVKVEVPDRTVVRLTAGTNMDDEQLLFAMVNATGSFVKPTLHYPTEYENPAMFILDPNSRGGGGGEGAAGQPASPSEDPMDALLMPGGVFSHTTHKDYYVLLQPRREPRTEDNEKEEECPSFSVDLAAAPAASLLEWLSTGAGGQRCEEILPQGTVEVGADGHATQTLKGSFTSESKTHSVHFRVTVKSNVNVTLLHNFLAADFLVTIRRTRDGKSEKEEAMEVVATSEDNVFVLGTKDANKQAAAGDLASPMMSIHDVGAVIETRLDPGMYVVQIQEHMLREYPKLAREQEASVPLLCADFLWDLSVRPLSDHHESLKDEATREAASSSETGRSTDDEVVERNDGGRGPAAGREQQEEIVATPVSEPETDLGTLMEEQPYRRPGELDRAFRRRYQEWRNKMQRMTSKSSSSPPSSPSSPSSVADASSAQASERCAADSCGCASGGGSSCVAIGRCTEHEYGNAVSGTYTKVLCSCPDNFEGARCERCKSGFVDWPQCNPDPDASSGRILGTKGNHQRGVGGGGRGRVVDEDGIVDDPTLKDVEEQRHARTPVLIAYVLTVTACLAVLAAILVHLRKKTGQRRQVRGRDGQAVYAYRDDGL</sequence>
<feature type="region of interest" description="Disordered" evidence="1">
    <location>
        <begin position="286"/>
        <end position="565"/>
    </location>
</feature>
<feature type="region of interest" description="Disordered" evidence="1">
    <location>
        <begin position="2726"/>
        <end position="2753"/>
    </location>
</feature>
<feature type="domain" description="EGF-like" evidence="4">
    <location>
        <begin position="2694"/>
        <end position="2705"/>
    </location>
</feature>
<feature type="signal peptide" evidence="3">
    <location>
        <begin position="1"/>
        <end position="25"/>
    </location>
</feature>
<dbReference type="PROSITE" id="PS01186">
    <property type="entry name" value="EGF_2"/>
    <property type="match status" value="1"/>
</dbReference>
<name>A0A7S3Z5H2_9EUKA</name>
<feature type="compositionally biased region" description="Low complexity" evidence="1">
    <location>
        <begin position="373"/>
        <end position="395"/>
    </location>
</feature>
<evidence type="ECO:0000256" key="2">
    <source>
        <dbReference type="SAM" id="Phobius"/>
    </source>
</evidence>
<feature type="transmembrane region" description="Helical" evidence="2">
    <location>
        <begin position="2774"/>
        <end position="2795"/>
    </location>
</feature>
<keyword evidence="2" id="KW-1133">Transmembrane helix</keyword>
<dbReference type="EMBL" id="HBIV01033450">
    <property type="protein sequence ID" value="CAE0672202.1"/>
    <property type="molecule type" value="Transcribed_RNA"/>
</dbReference>
<feature type="domain" description="EGF-like" evidence="5">
    <location>
        <begin position="615"/>
        <end position="629"/>
    </location>
</feature>
<feature type="compositionally biased region" description="Basic and acidic residues" evidence="1">
    <location>
        <begin position="2599"/>
        <end position="2608"/>
    </location>
</feature>
<feature type="region of interest" description="Disordered" evidence="1">
    <location>
        <begin position="2277"/>
        <end position="2297"/>
    </location>
</feature>
<accession>A0A7S3Z5H2</accession>
<feature type="compositionally biased region" description="Low complexity" evidence="1">
    <location>
        <begin position="2627"/>
        <end position="2645"/>
    </location>
</feature>
<dbReference type="InterPro" id="IPR000742">
    <property type="entry name" value="EGF"/>
</dbReference>
<feature type="compositionally biased region" description="Basic and acidic residues" evidence="1">
    <location>
        <begin position="554"/>
        <end position="565"/>
    </location>
</feature>
<evidence type="ECO:0000259" key="4">
    <source>
        <dbReference type="PROSITE" id="PS00022"/>
    </source>
</evidence>
<feature type="region of interest" description="Disordered" evidence="1">
    <location>
        <begin position="2125"/>
        <end position="2165"/>
    </location>
</feature>
<feature type="compositionally biased region" description="Basic and acidic residues" evidence="1">
    <location>
        <begin position="2138"/>
        <end position="2161"/>
    </location>
</feature>
<keyword evidence="2" id="KW-0812">Transmembrane</keyword>
<feature type="chain" id="PRO_5031159157" description="EGF-like domain-containing protein" evidence="3">
    <location>
        <begin position="26"/>
        <end position="2821"/>
    </location>
</feature>
<feature type="region of interest" description="Disordered" evidence="1">
    <location>
        <begin position="2066"/>
        <end position="2090"/>
    </location>
</feature>
<feature type="compositionally biased region" description="Basic and acidic residues" evidence="1">
    <location>
        <begin position="2554"/>
        <end position="2566"/>
    </location>
</feature>
<evidence type="ECO:0000259" key="5">
    <source>
        <dbReference type="PROSITE" id="PS01186"/>
    </source>
</evidence>
<evidence type="ECO:0000256" key="3">
    <source>
        <dbReference type="SAM" id="SignalP"/>
    </source>
</evidence>
<feature type="compositionally biased region" description="Basic and acidic residues" evidence="1">
    <location>
        <begin position="320"/>
        <end position="334"/>
    </location>
</feature>
<evidence type="ECO:0000313" key="6">
    <source>
        <dbReference type="EMBL" id="CAE0672202.1"/>
    </source>
</evidence>
<dbReference type="PROSITE" id="PS00022">
    <property type="entry name" value="EGF_1"/>
    <property type="match status" value="1"/>
</dbReference>
<protein>
    <recommendedName>
        <fullName evidence="4 5">EGF-like domain-containing protein</fullName>
    </recommendedName>
</protein>
<reference evidence="6" key="1">
    <citation type="submission" date="2021-01" db="EMBL/GenBank/DDBJ databases">
        <authorList>
            <person name="Corre E."/>
            <person name="Pelletier E."/>
            <person name="Niang G."/>
            <person name="Scheremetjew M."/>
            <person name="Finn R."/>
            <person name="Kale V."/>
            <person name="Holt S."/>
            <person name="Cochrane G."/>
            <person name="Meng A."/>
            <person name="Brown T."/>
            <person name="Cohen L."/>
        </authorList>
    </citation>
    <scope>NUCLEOTIDE SEQUENCE</scope>
    <source>
        <strain evidence="6">CCCM811</strain>
    </source>
</reference>
<gene>
    <name evidence="6" type="ORF">LGLO00237_LOCUS23852</name>
</gene>
<dbReference type="CDD" id="cd00055">
    <property type="entry name" value="EGF_Lam"/>
    <property type="match status" value="1"/>
</dbReference>
<feature type="compositionally biased region" description="Basic and acidic residues" evidence="1">
    <location>
        <begin position="493"/>
        <end position="502"/>
    </location>
</feature>
<keyword evidence="2" id="KW-0472">Membrane</keyword>
<evidence type="ECO:0000256" key="1">
    <source>
        <dbReference type="SAM" id="MobiDB-lite"/>
    </source>
</evidence>
<organism evidence="6">
    <name type="scientific">Lotharella globosa</name>
    <dbReference type="NCBI Taxonomy" id="91324"/>
    <lineage>
        <taxon>Eukaryota</taxon>
        <taxon>Sar</taxon>
        <taxon>Rhizaria</taxon>
        <taxon>Cercozoa</taxon>
        <taxon>Chlorarachniophyceae</taxon>
        <taxon>Lotharella</taxon>
    </lineage>
</organism>
<proteinExistence type="predicted"/>
<dbReference type="InterPro" id="IPR002049">
    <property type="entry name" value="LE_dom"/>
</dbReference>
<feature type="region of interest" description="Disordered" evidence="1">
    <location>
        <begin position="2537"/>
        <end position="2608"/>
    </location>
</feature>
<keyword evidence="3" id="KW-0732">Signal</keyword>